<dbReference type="RefSeq" id="WP_227573067.1">
    <property type="nucleotide sequence ID" value="NZ_JAJEQT010000002.1"/>
</dbReference>
<name>A0ABS8FNF7_9FIRM</name>
<accession>A0ABS8FNF7</accession>
<dbReference type="Proteomes" id="UP001198495">
    <property type="component" value="Unassembled WGS sequence"/>
</dbReference>
<evidence type="ECO:0000313" key="1">
    <source>
        <dbReference type="EMBL" id="MCC2218449.1"/>
    </source>
</evidence>
<gene>
    <name evidence="1" type="ORF">LKD28_05285</name>
</gene>
<dbReference type="EMBL" id="JAJEQT010000002">
    <property type="protein sequence ID" value="MCC2218449.1"/>
    <property type="molecule type" value="Genomic_DNA"/>
</dbReference>
<organism evidence="1 2">
    <name type="scientific">Coprococcus hominis</name>
    <name type="common">ex Arizal et al. 2022</name>
    <dbReference type="NCBI Taxonomy" id="2881262"/>
    <lineage>
        <taxon>Bacteria</taxon>
        <taxon>Bacillati</taxon>
        <taxon>Bacillota</taxon>
        <taxon>Clostridia</taxon>
        <taxon>Lachnospirales</taxon>
        <taxon>Lachnospiraceae</taxon>
        <taxon>Coprococcus</taxon>
    </lineage>
</organism>
<keyword evidence="2" id="KW-1185">Reference proteome</keyword>
<evidence type="ECO:0008006" key="3">
    <source>
        <dbReference type="Google" id="ProtNLM"/>
    </source>
</evidence>
<reference evidence="1 2" key="1">
    <citation type="submission" date="2021-10" db="EMBL/GenBank/DDBJ databases">
        <title>Anaerobic single-cell dispensing facilitates the cultivation of human gut bacteria.</title>
        <authorList>
            <person name="Afrizal A."/>
        </authorList>
    </citation>
    <scope>NUCLEOTIDE SEQUENCE [LARGE SCALE GENOMIC DNA]</scope>
    <source>
        <strain evidence="1 2">CLA-AA-H212</strain>
    </source>
</reference>
<protein>
    <recommendedName>
        <fullName evidence="3">ParB/Sulfiredoxin domain-containing protein</fullName>
    </recommendedName>
</protein>
<sequence length="237" mass="28102">MPVDFISGEIYKVDYVAWKKELSQMPIFHSGDIQKIYLDKWIEFLMTEDDFACKNYNDPKNKMLMLKERMEAPENFQIPINYDTNSMYIHFRVSRIIQILEKSGFFLDNATDVNIKEFTDKNTRINWTQTTDIVEIKKQPIIIVPLTIDKFYQWLVIDGNHRITHAIAKRKISVKAFFLNPDFLLKENLFSTGFDKFLYVFQNEIIALASYIHRDDYSDKEAMQLAYFNSGKLPLYV</sequence>
<comment type="caution">
    <text evidence="1">The sequence shown here is derived from an EMBL/GenBank/DDBJ whole genome shotgun (WGS) entry which is preliminary data.</text>
</comment>
<proteinExistence type="predicted"/>
<evidence type="ECO:0000313" key="2">
    <source>
        <dbReference type="Proteomes" id="UP001198495"/>
    </source>
</evidence>